<proteinExistence type="predicted"/>
<dbReference type="EMBL" id="AHPD01000020">
    <property type="protein sequence ID" value="KEC64748.1"/>
    <property type="molecule type" value="Genomic_DNA"/>
</dbReference>
<sequence length="154" mass="18245">MLKDTVLIEKRIRARQKAYFKKLYRKIAFVCMLLFCALAFCFGVVKIVSYFSSKNCVIQQIPVELTIPVFDLRVYCKEIAASVTPDRNKEVYQHCINLESEAYFAIREMWDMLSETTKKKCVKMVRPGDGNYFLLRDCFLNEREDEKNKVRNHF</sequence>
<comment type="caution">
    <text evidence="1">The sequence shown here is derived from an EMBL/GenBank/DDBJ whole genome shotgun (WGS) entry which is preliminary data.</text>
</comment>
<evidence type="ECO:0000313" key="2">
    <source>
        <dbReference type="Proteomes" id="UP000027143"/>
    </source>
</evidence>
<reference evidence="1 2" key="1">
    <citation type="submission" date="2012-04" db="EMBL/GenBank/DDBJ databases">
        <title>The Genome Sequence of Bartonella quintana JK 68.</title>
        <authorList>
            <consortium name="The Broad Institute Genome Sequencing Platform"/>
            <consortium name="The Broad Institute Genome Sequencing Center for Infectious Disease"/>
            <person name="Feldgarden M."/>
            <person name="Kirby J."/>
            <person name="Kosoy M."/>
            <person name="Birtles R."/>
            <person name="Probert W.S."/>
            <person name="Chiaraviglio L."/>
            <person name="Walker B."/>
            <person name="Young S.K."/>
            <person name="Zeng Q."/>
            <person name="Gargeya S."/>
            <person name="Fitzgerald M."/>
            <person name="Haas B."/>
            <person name="Abouelleil A."/>
            <person name="Alvarado L."/>
            <person name="Arachchi H.M."/>
            <person name="Berlin A.M."/>
            <person name="Chapman S.B."/>
            <person name="Goldberg J."/>
            <person name="Griggs A."/>
            <person name="Gujja S."/>
            <person name="Hansen M."/>
            <person name="Howarth C."/>
            <person name="Imamovic A."/>
            <person name="Larimer J."/>
            <person name="McCowen C."/>
            <person name="Montmayeur A."/>
            <person name="Murphy C."/>
            <person name="Neiman D."/>
            <person name="Pearson M."/>
            <person name="Priest M."/>
            <person name="Roberts A."/>
            <person name="Saif S."/>
            <person name="Shea T."/>
            <person name="Sisk P."/>
            <person name="Sykes S."/>
            <person name="Wortman J."/>
            <person name="Nusbaum C."/>
            <person name="Birren B."/>
        </authorList>
    </citation>
    <scope>NUCLEOTIDE SEQUENCE [LARGE SCALE GENOMIC DNA]</scope>
    <source>
        <strain evidence="1 2">JK 68</strain>
    </source>
</reference>
<accession>A0ABR4SNE8</accession>
<organism evidence="1 2">
    <name type="scientific">Bartonella quintana JK 68</name>
    <dbReference type="NCBI Taxonomy" id="1134503"/>
    <lineage>
        <taxon>Bacteria</taxon>
        <taxon>Pseudomonadati</taxon>
        <taxon>Pseudomonadota</taxon>
        <taxon>Alphaproteobacteria</taxon>
        <taxon>Hyphomicrobiales</taxon>
        <taxon>Bartonellaceae</taxon>
        <taxon>Bartonella</taxon>
    </lineage>
</organism>
<evidence type="ECO:0000313" key="1">
    <source>
        <dbReference type="EMBL" id="KEC64748.1"/>
    </source>
</evidence>
<keyword evidence="2" id="KW-1185">Reference proteome</keyword>
<name>A0ABR4SNE8_BARQI</name>
<protein>
    <submittedName>
        <fullName evidence="1">Uncharacterized protein</fullName>
    </submittedName>
</protein>
<dbReference type="Proteomes" id="UP000027143">
    <property type="component" value="Unassembled WGS sequence"/>
</dbReference>
<gene>
    <name evidence="1" type="ORF">O7U_01220</name>
</gene>